<comment type="caution">
    <text evidence="2">The sequence shown here is derived from an EMBL/GenBank/DDBJ whole genome shotgun (WGS) entry which is preliminary data.</text>
</comment>
<evidence type="ECO:0000313" key="2">
    <source>
        <dbReference type="EMBL" id="KAJ7681658.1"/>
    </source>
</evidence>
<dbReference type="EMBL" id="JARKIE010000115">
    <property type="protein sequence ID" value="KAJ7681658.1"/>
    <property type="molecule type" value="Genomic_DNA"/>
</dbReference>
<dbReference type="AlphaFoldDB" id="A0AAD7D6L7"/>
<keyword evidence="3" id="KW-1185">Reference proteome</keyword>
<accession>A0AAD7D6L7</accession>
<feature type="region of interest" description="Disordered" evidence="1">
    <location>
        <begin position="1"/>
        <end position="48"/>
    </location>
</feature>
<organism evidence="2 3">
    <name type="scientific">Mycena rosella</name>
    <name type="common">Pink bonnet</name>
    <name type="synonym">Agaricus rosellus</name>
    <dbReference type="NCBI Taxonomy" id="1033263"/>
    <lineage>
        <taxon>Eukaryota</taxon>
        <taxon>Fungi</taxon>
        <taxon>Dikarya</taxon>
        <taxon>Basidiomycota</taxon>
        <taxon>Agaricomycotina</taxon>
        <taxon>Agaricomycetes</taxon>
        <taxon>Agaricomycetidae</taxon>
        <taxon>Agaricales</taxon>
        <taxon>Marasmiineae</taxon>
        <taxon>Mycenaceae</taxon>
        <taxon>Mycena</taxon>
    </lineage>
</organism>
<sequence>MVLPTIHITSPEGEDIVDNLKPDPKAKDRRPLGDLTNRVAPRVHGKTPACTRSSVFRKPNPRELQRAGGVEGAAAQQKKATLRVPHLPPGNPSFTPVKKADLAPLVIAVDPASLVSVDAPASPEWHELKAKPLNDACTRNKYILEKEDRRRSLPTTISEKDIVNPPALLRRTSVPVYPSPHGVSLSARLCRAFSWTPGNKNPADLEAQSDLWTSPSLPRISTGARSFPWMTTSPESPLQSYPPPSFRHRQLMARFSHLLLLSVPDVLGLNPRVMLAFGYGRHAIMEWAPASM</sequence>
<protein>
    <submittedName>
        <fullName evidence="2">Uncharacterized protein</fullName>
    </submittedName>
</protein>
<feature type="compositionally biased region" description="Basic and acidic residues" evidence="1">
    <location>
        <begin position="18"/>
        <end position="32"/>
    </location>
</feature>
<name>A0AAD7D6L7_MYCRO</name>
<reference evidence="2" key="1">
    <citation type="submission" date="2023-03" db="EMBL/GenBank/DDBJ databases">
        <title>Massive genome expansion in bonnet fungi (Mycena s.s.) driven by repeated elements and novel gene families across ecological guilds.</title>
        <authorList>
            <consortium name="Lawrence Berkeley National Laboratory"/>
            <person name="Harder C.B."/>
            <person name="Miyauchi S."/>
            <person name="Viragh M."/>
            <person name="Kuo A."/>
            <person name="Thoen E."/>
            <person name="Andreopoulos B."/>
            <person name="Lu D."/>
            <person name="Skrede I."/>
            <person name="Drula E."/>
            <person name="Henrissat B."/>
            <person name="Morin E."/>
            <person name="Kohler A."/>
            <person name="Barry K."/>
            <person name="LaButti K."/>
            <person name="Morin E."/>
            <person name="Salamov A."/>
            <person name="Lipzen A."/>
            <person name="Mereny Z."/>
            <person name="Hegedus B."/>
            <person name="Baldrian P."/>
            <person name="Stursova M."/>
            <person name="Weitz H."/>
            <person name="Taylor A."/>
            <person name="Grigoriev I.V."/>
            <person name="Nagy L.G."/>
            <person name="Martin F."/>
            <person name="Kauserud H."/>
        </authorList>
    </citation>
    <scope>NUCLEOTIDE SEQUENCE</scope>
    <source>
        <strain evidence="2">CBHHK067</strain>
    </source>
</reference>
<dbReference type="Proteomes" id="UP001221757">
    <property type="component" value="Unassembled WGS sequence"/>
</dbReference>
<gene>
    <name evidence="2" type="ORF">B0H17DRAFT_1205641</name>
</gene>
<evidence type="ECO:0000313" key="3">
    <source>
        <dbReference type="Proteomes" id="UP001221757"/>
    </source>
</evidence>
<proteinExistence type="predicted"/>
<evidence type="ECO:0000256" key="1">
    <source>
        <dbReference type="SAM" id="MobiDB-lite"/>
    </source>
</evidence>